<proteinExistence type="inferred from homology"/>
<evidence type="ECO:0008006" key="12">
    <source>
        <dbReference type="Google" id="ProtNLM"/>
    </source>
</evidence>
<keyword evidence="11" id="KW-1185">Reference proteome</keyword>
<evidence type="ECO:0000256" key="9">
    <source>
        <dbReference type="SAM" id="Phobius"/>
    </source>
</evidence>
<dbReference type="PANTHER" id="PTHR17613:SF8">
    <property type="entry name" value="TRANSMEMBRANE AND COILED-COIL DOMAIN PROTEIN 3"/>
    <property type="match status" value="1"/>
</dbReference>
<protein>
    <recommendedName>
        <fullName evidence="12">Transmembrane and coiled-coil domain family 3</fullName>
    </recommendedName>
</protein>
<feature type="region of interest" description="Disordered" evidence="8">
    <location>
        <begin position="277"/>
        <end position="307"/>
    </location>
</feature>
<dbReference type="PANTHER" id="PTHR17613">
    <property type="entry name" value="CEREBRAL PROTEIN-11-RELATED"/>
    <property type="match status" value="1"/>
</dbReference>
<feature type="transmembrane region" description="Helical" evidence="9">
    <location>
        <begin position="441"/>
        <end position="461"/>
    </location>
</feature>
<dbReference type="Proteomes" id="UP000287033">
    <property type="component" value="Unassembled WGS sequence"/>
</dbReference>
<comment type="caution">
    <text evidence="10">The sequence shown here is derived from an EMBL/GenBank/DDBJ whole genome shotgun (WGS) entry which is preliminary data.</text>
</comment>
<feature type="region of interest" description="Disordered" evidence="8">
    <location>
        <begin position="166"/>
        <end position="218"/>
    </location>
</feature>
<dbReference type="GO" id="GO:0016020">
    <property type="term" value="C:membrane"/>
    <property type="evidence" value="ECO:0007669"/>
    <property type="project" value="UniProtKB-SubCell"/>
</dbReference>
<sequence>MLGAGVPSKTHLCLRSGLSAYQGDDGLVDASVRKGCQVPMVGALKQLLGTKADQTEMSRLSLPGNMRRGGSDTNLNLTVTDGLLDFQRDRQTVEQLKQKILKLTEQLRIEQELRDANVAEYLKLVNSADKQQARRVKQVFEKKNLKSAQVIAGLQKKFDHYHRKLRDMEQNGSRNSKERLRDSQHNVRDMGNAKQGAAGGPGTESRKTLPGVTLTPPSSVFSKPREIAILIRNKFGSADNIAHMKSSMDDFQQDPGPRAFSGSAVLVSKPKYLSDDECSSGSDFADSNGNSDFGVTTSPKSNSLERETGKLATILDELREMKETQSQLSQDIENLKVQFNSDFSLMTQTLQEEHYRSARLEDQLNDLTELHQHETIDLKQELASIEEKVAYQSYERARDMQEALESCQTRLATLELHQQQQQLLQIENANAKVLLGKCINIFLAIMTVILVCISTIAKFSIPLMRSRLHVACTISAVIVAIIVWKKWDQIQSLTDRIL</sequence>
<keyword evidence="3 9" id="KW-0812">Transmembrane</keyword>
<evidence type="ECO:0000256" key="3">
    <source>
        <dbReference type="ARBA" id="ARBA00022692"/>
    </source>
</evidence>
<dbReference type="AlphaFoldDB" id="A0A401RPF7"/>
<keyword evidence="5 7" id="KW-0175">Coiled coil</keyword>
<evidence type="ECO:0000313" key="11">
    <source>
        <dbReference type="Proteomes" id="UP000287033"/>
    </source>
</evidence>
<keyword evidence="6 9" id="KW-0472">Membrane</keyword>
<evidence type="ECO:0000256" key="1">
    <source>
        <dbReference type="ARBA" id="ARBA00004370"/>
    </source>
</evidence>
<evidence type="ECO:0000313" key="10">
    <source>
        <dbReference type="EMBL" id="GCC20023.1"/>
    </source>
</evidence>
<evidence type="ECO:0000256" key="7">
    <source>
        <dbReference type="SAM" id="Coils"/>
    </source>
</evidence>
<feature type="transmembrane region" description="Helical" evidence="9">
    <location>
        <begin position="468"/>
        <end position="484"/>
    </location>
</feature>
<reference evidence="10 11" key="1">
    <citation type="journal article" date="2018" name="Nat. Ecol. Evol.">
        <title>Shark genomes provide insights into elasmobranch evolution and the origin of vertebrates.</title>
        <authorList>
            <person name="Hara Y"/>
            <person name="Yamaguchi K"/>
            <person name="Onimaru K"/>
            <person name="Kadota M"/>
            <person name="Koyanagi M"/>
            <person name="Keeley SD"/>
            <person name="Tatsumi K"/>
            <person name="Tanaka K"/>
            <person name="Motone F"/>
            <person name="Kageyama Y"/>
            <person name="Nozu R"/>
            <person name="Adachi N"/>
            <person name="Nishimura O"/>
            <person name="Nakagawa R"/>
            <person name="Tanegashima C"/>
            <person name="Kiyatake I"/>
            <person name="Matsumoto R"/>
            <person name="Murakumo K"/>
            <person name="Nishida K"/>
            <person name="Terakita A"/>
            <person name="Kuratani S"/>
            <person name="Sato K"/>
            <person name="Hyodo S Kuraku.S."/>
        </authorList>
    </citation>
    <scope>NUCLEOTIDE SEQUENCE [LARGE SCALE GENOMIC DNA]</scope>
</reference>
<dbReference type="GO" id="GO:0012505">
    <property type="term" value="C:endomembrane system"/>
    <property type="evidence" value="ECO:0007669"/>
    <property type="project" value="TreeGrafter"/>
</dbReference>
<evidence type="ECO:0000256" key="6">
    <source>
        <dbReference type="ARBA" id="ARBA00023136"/>
    </source>
</evidence>
<dbReference type="OrthoDB" id="10072335at2759"/>
<evidence type="ECO:0000256" key="2">
    <source>
        <dbReference type="ARBA" id="ARBA00008108"/>
    </source>
</evidence>
<organism evidence="10 11">
    <name type="scientific">Chiloscyllium punctatum</name>
    <name type="common">Brownbanded bambooshark</name>
    <name type="synonym">Hemiscyllium punctatum</name>
    <dbReference type="NCBI Taxonomy" id="137246"/>
    <lineage>
        <taxon>Eukaryota</taxon>
        <taxon>Metazoa</taxon>
        <taxon>Chordata</taxon>
        <taxon>Craniata</taxon>
        <taxon>Vertebrata</taxon>
        <taxon>Chondrichthyes</taxon>
        <taxon>Elasmobranchii</taxon>
        <taxon>Galeomorphii</taxon>
        <taxon>Galeoidea</taxon>
        <taxon>Orectolobiformes</taxon>
        <taxon>Hemiscylliidae</taxon>
        <taxon>Chiloscyllium</taxon>
    </lineage>
</organism>
<comment type="similarity">
    <text evidence="2">Belongs to the TEX28 family.</text>
</comment>
<gene>
    <name evidence="10" type="ORF">chiPu_0018687</name>
</gene>
<feature type="compositionally biased region" description="Polar residues" evidence="8">
    <location>
        <begin position="279"/>
        <end position="302"/>
    </location>
</feature>
<feature type="compositionally biased region" description="Basic and acidic residues" evidence="8">
    <location>
        <begin position="175"/>
        <end position="188"/>
    </location>
</feature>
<dbReference type="Pfam" id="PF10267">
    <property type="entry name" value="Tmemb_cc2"/>
    <property type="match status" value="1"/>
</dbReference>
<dbReference type="OMA" id="APHGMES"/>
<name>A0A401RPF7_CHIPU</name>
<evidence type="ECO:0000256" key="8">
    <source>
        <dbReference type="SAM" id="MobiDB-lite"/>
    </source>
</evidence>
<comment type="subcellular location">
    <subcellularLocation>
        <location evidence="1">Membrane</location>
    </subcellularLocation>
</comment>
<dbReference type="STRING" id="137246.A0A401RPF7"/>
<evidence type="ECO:0000256" key="4">
    <source>
        <dbReference type="ARBA" id="ARBA00022989"/>
    </source>
</evidence>
<accession>A0A401RPF7</accession>
<keyword evidence="4 9" id="KW-1133">Transmembrane helix</keyword>
<feature type="coiled-coil region" evidence="7">
    <location>
        <begin position="86"/>
        <end position="113"/>
    </location>
</feature>
<evidence type="ECO:0000256" key="5">
    <source>
        <dbReference type="ARBA" id="ARBA00023054"/>
    </source>
</evidence>
<dbReference type="EMBL" id="BEZZ01001653">
    <property type="protein sequence ID" value="GCC20023.1"/>
    <property type="molecule type" value="Genomic_DNA"/>
</dbReference>
<dbReference type="InterPro" id="IPR019394">
    <property type="entry name" value="TEX28/TMCC"/>
</dbReference>